<accession>A0A4S4NIU8</accession>
<evidence type="ECO:0000256" key="4">
    <source>
        <dbReference type="ARBA" id="ARBA00022989"/>
    </source>
</evidence>
<comment type="caution">
    <text evidence="8">The sequence shown here is derived from an EMBL/GenBank/DDBJ whole genome shotgun (WGS) entry which is preliminary data.</text>
</comment>
<feature type="transmembrane region" description="Helical" evidence="6">
    <location>
        <begin position="35"/>
        <end position="54"/>
    </location>
</feature>
<dbReference type="AlphaFoldDB" id="A0A4S4NIU8"/>
<evidence type="ECO:0000259" key="7">
    <source>
        <dbReference type="Pfam" id="PF13396"/>
    </source>
</evidence>
<dbReference type="Pfam" id="PF13396">
    <property type="entry name" value="PLDc_N"/>
    <property type="match status" value="1"/>
</dbReference>
<sequence length="63" mass="6695">MFEVAGILGLIGLALSLWALVSIISSNASTGAKVGWSLFVIVLPVIGFIVWFFVGPRARKAAY</sequence>
<keyword evidence="4 6" id="KW-1133">Transmembrane helix</keyword>
<dbReference type="GO" id="GO:0005886">
    <property type="term" value="C:plasma membrane"/>
    <property type="evidence" value="ECO:0007669"/>
    <property type="project" value="UniProtKB-SubCell"/>
</dbReference>
<evidence type="ECO:0000313" key="8">
    <source>
        <dbReference type="EMBL" id="THH38131.1"/>
    </source>
</evidence>
<dbReference type="Proteomes" id="UP000306602">
    <property type="component" value="Unassembled WGS sequence"/>
</dbReference>
<comment type="subcellular location">
    <subcellularLocation>
        <location evidence="1">Cell membrane</location>
        <topology evidence="1">Multi-pass membrane protein</topology>
    </subcellularLocation>
</comment>
<evidence type="ECO:0000256" key="5">
    <source>
        <dbReference type="ARBA" id="ARBA00023136"/>
    </source>
</evidence>
<dbReference type="EMBL" id="SRKY01000001">
    <property type="protein sequence ID" value="THH38131.1"/>
    <property type="molecule type" value="Genomic_DNA"/>
</dbReference>
<organism evidence="8 9">
    <name type="scientific">Aliishimia ponticola</name>
    <dbReference type="NCBI Taxonomy" id="2499833"/>
    <lineage>
        <taxon>Bacteria</taxon>
        <taxon>Pseudomonadati</taxon>
        <taxon>Pseudomonadota</taxon>
        <taxon>Alphaproteobacteria</taxon>
        <taxon>Rhodobacterales</taxon>
        <taxon>Paracoccaceae</taxon>
        <taxon>Aliishimia</taxon>
    </lineage>
</organism>
<evidence type="ECO:0000313" key="9">
    <source>
        <dbReference type="Proteomes" id="UP000306602"/>
    </source>
</evidence>
<keyword evidence="9" id="KW-1185">Reference proteome</keyword>
<evidence type="ECO:0000256" key="2">
    <source>
        <dbReference type="ARBA" id="ARBA00022475"/>
    </source>
</evidence>
<feature type="domain" description="Cardiolipin synthase N-terminal" evidence="7">
    <location>
        <begin position="14"/>
        <end position="56"/>
    </location>
</feature>
<reference evidence="8 9" key="1">
    <citation type="submission" date="2019-04" db="EMBL/GenBank/DDBJ databases">
        <title>Shimia ponticola sp. nov., isolated from seawater.</title>
        <authorList>
            <person name="Kim Y.-O."/>
            <person name="Yoon J.-H."/>
        </authorList>
    </citation>
    <scope>NUCLEOTIDE SEQUENCE [LARGE SCALE GENOMIC DNA]</scope>
    <source>
        <strain evidence="8 9">MYP11</strain>
    </source>
</reference>
<keyword evidence="2" id="KW-1003">Cell membrane</keyword>
<evidence type="ECO:0000256" key="1">
    <source>
        <dbReference type="ARBA" id="ARBA00004651"/>
    </source>
</evidence>
<protein>
    <submittedName>
        <fullName evidence="8">PLDc_N domain-containing protein</fullName>
    </submittedName>
</protein>
<keyword evidence="3 6" id="KW-0812">Transmembrane</keyword>
<dbReference type="InterPro" id="IPR027379">
    <property type="entry name" value="CLS_N"/>
</dbReference>
<name>A0A4S4NIU8_9RHOB</name>
<proteinExistence type="predicted"/>
<evidence type="ECO:0000256" key="6">
    <source>
        <dbReference type="SAM" id="Phobius"/>
    </source>
</evidence>
<dbReference type="RefSeq" id="WP_136461023.1">
    <property type="nucleotide sequence ID" value="NZ_SRKY01000001.1"/>
</dbReference>
<gene>
    <name evidence="8" type="ORF">E4Z66_00710</name>
</gene>
<keyword evidence="5 6" id="KW-0472">Membrane</keyword>
<dbReference type="OrthoDB" id="8455471at2"/>
<evidence type="ECO:0000256" key="3">
    <source>
        <dbReference type="ARBA" id="ARBA00022692"/>
    </source>
</evidence>